<dbReference type="InterPro" id="IPR023198">
    <property type="entry name" value="PGP-like_dom2"/>
</dbReference>
<dbReference type="InterPro" id="IPR006439">
    <property type="entry name" value="HAD-SF_hydro_IA"/>
</dbReference>
<dbReference type="Gene3D" id="1.10.150.240">
    <property type="entry name" value="Putative phosphatase, domain 2"/>
    <property type="match status" value="1"/>
</dbReference>
<sequence>MKSIKNIDFLLFDLGNVIINIDYEFTINQLNKLLPQEKKHLTTAFFPSKFHKQYERGLISTPEFRSEIRNHFMEDWSDDQIDNIWNSLLKDIPEERIDLIKKLRTRFGLAVLSNTNELHIQRLDEILLTQFEVPSLHPLFDQVYFSHELQMAKPDVEIYEEVAKRLNTAPQKILFFDDLAENLMGAQKVGYQTQLIDHPKALINFFENVL</sequence>
<comment type="caution">
    <text evidence="1">The sequence shown here is derived from an EMBL/GenBank/DDBJ whole genome shotgun (WGS) entry which is preliminary data.</text>
</comment>
<gene>
    <name evidence="1" type="ORF">GCM10010993_07870</name>
</gene>
<evidence type="ECO:0000313" key="2">
    <source>
        <dbReference type="Proteomes" id="UP000635885"/>
    </source>
</evidence>
<dbReference type="RefSeq" id="WP_188439924.1">
    <property type="nucleotide sequence ID" value="NZ_BMFD01000002.1"/>
</dbReference>
<dbReference type="PANTHER" id="PTHR43611:SF3">
    <property type="entry name" value="FLAVIN MONONUCLEOTIDE HYDROLASE 1, CHLOROPLATIC"/>
    <property type="match status" value="1"/>
</dbReference>
<name>A0ABQ1M0G6_9BACT</name>
<dbReference type="InterPro" id="IPR036412">
    <property type="entry name" value="HAD-like_sf"/>
</dbReference>
<dbReference type="PRINTS" id="PR00413">
    <property type="entry name" value="HADHALOGNASE"/>
</dbReference>
<accession>A0ABQ1M0G6</accession>
<dbReference type="CDD" id="cd02603">
    <property type="entry name" value="HAD_sEH-N_like"/>
    <property type="match status" value="1"/>
</dbReference>
<evidence type="ECO:0000313" key="1">
    <source>
        <dbReference type="EMBL" id="GGC31350.1"/>
    </source>
</evidence>
<dbReference type="InterPro" id="IPR023214">
    <property type="entry name" value="HAD_sf"/>
</dbReference>
<dbReference type="PANTHER" id="PTHR43611">
    <property type="entry name" value="ALPHA-D-GLUCOSE 1-PHOSPHATE PHOSPHATASE"/>
    <property type="match status" value="1"/>
</dbReference>
<dbReference type="SFLD" id="SFLDG01129">
    <property type="entry name" value="C1.5:_HAD__Beta-PGM__Phosphata"/>
    <property type="match status" value="1"/>
</dbReference>
<proteinExistence type="predicted"/>
<organism evidence="1 2">
    <name type="scientific">Belliella aquatica</name>
    <dbReference type="NCBI Taxonomy" id="1323734"/>
    <lineage>
        <taxon>Bacteria</taxon>
        <taxon>Pseudomonadati</taxon>
        <taxon>Bacteroidota</taxon>
        <taxon>Cytophagia</taxon>
        <taxon>Cytophagales</taxon>
        <taxon>Cyclobacteriaceae</taxon>
        <taxon>Belliella</taxon>
    </lineage>
</organism>
<dbReference type="EMBL" id="BMFD01000002">
    <property type="protein sequence ID" value="GGC31350.1"/>
    <property type="molecule type" value="Genomic_DNA"/>
</dbReference>
<dbReference type="Gene3D" id="3.40.50.1000">
    <property type="entry name" value="HAD superfamily/HAD-like"/>
    <property type="match status" value="1"/>
</dbReference>
<dbReference type="NCBIfam" id="TIGR01509">
    <property type="entry name" value="HAD-SF-IA-v3"/>
    <property type="match status" value="1"/>
</dbReference>
<dbReference type="Pfam" id="PF00702">
    <property type="entry name" value="Hydrolase"/>
    <property type="match status" value="1"/>
</dbReference>
<protein>
    <submittedName>
        <fullName evidence="1">Haloacid dehalogenase</fullName>
    </submittedName>
</protein>
<dbReference type="SUPFAM" id="SSF56784">
    <property type="entry name" value="HAD-like"/>
    <property type="match status" value="1"/>
</dbReference>
<reference evidence="2" key="1">
    <citation type="journal article" date="2019" name="Int. J. Syst. Evol. Microbiol.">
        <title>The Global Catalogue of Microorganisms (GCM) 10K type strain sequencing project: providing services to taxonomists for standard genome sequencing and annotation.</title>
        <authorList>
            <consortium name="The Broad Institute Genomics Platform"/>
            <consortium name="The Broad Institute Genome Sequencing Center for Infectious Disease"/>
            <person name="Wu L."/>
            <person name="Ma J."/>
        </authorList>
    </citation>
    <scope>NUCLEOTIDE SEQUENCE [LARGE SCALE GENOMIC DNA]</scope>
    <source>
        <strain evidence="2">CGMCC 1.12479</strain>
    </source>
</reference>
<keyword evidence="2" id="KW-1185">Reference proteome</keyword>
<dbReference type="SFLD" id="SFLDS00003">
    <property type="entry name" value="Haloacid_Dehalogenase"/>
    <property type="match status" value="1"/>
</dbReference>
<dbReference type="Proteomes" id="UP000635885">
    <property type="component" value="Unassembled WGS sequence"/>
</dbReference>